<reference evidence="2 3" key="1">
    <citation type="submission" date="2017-09" db="EMBL/GenBank/DDBJ databases">
        <title>Genome sequencing of Besnoitia besnoiti strain Bb-Ger1.</title>
        <authorList>
            <person name="Schares G."/>
            <person name="Venepally P."/>
            <person name="Lorenzi H.A."/>
        </authorList>
    </citation>
    <scope>NUCLEOTIDE SEQUENCE [LARGE SCALE GENOMIC DNA]</scope>
    <source>
        <strain evidence="2 3">Bb-Ger1</strain>
    </source>
</reference>
<comment type="caution">
    <text evidence="2">The sequence shown here is derived from an EMBL/GenBank/DDBJ whole genome shotgun (WGS) entry which is preliminary data.</text>
</comment>
<gene>
    <name evidence="2" type="ORF">BESB_047590</name>
</gene>
<proteinExistence type="predicted"/>
<dbReference type="KEGG" id="bbes:BESB_047590"/>
<feature type="compositionally biased region" description="Basic and acidic residues" evidence="1">
    <location>
        <begin position="677"/>
        <end position="687"/>
    </location>
</feature>
<dbReference type="RefSeq" id="XP_029220576.1">
    <property type="nucleotide sequence ID" value="XM_029363210.1"/>
</dbReference>
<feature type="compositionally biased region" description="Basic and acidic residues" evidence="1">
    <location>
        <begin position="446"/>
        <end position="464"/>
    </location>
</feature>
<keyword evidence="3" id="KW-1185">Reference proteome</keyword>
<feature type="region of interest" description="Disordered" evidence="1">
    <location>
        <begin position="843"/>
        <end position="863"/>
    </location>
</feature>
<protein>
    <submittedName>
        <fullName evidence="2">Uncharacterized protein</fullName>
    </submittedName>
</protein>
<dbReference type="OrthoDB" id="332703at2759"/>
<dbReference type="EMBL" id="NWUJ01000003">
    <property type="protein sequence ID" value="PFH36567.1"/>
    <property type="molecule type" value="Genomic_DNA"/>
</dbReference>
<sequence length="902" mass="96602">MRSFGLLSSAVADPIFVSNRSSPAATRVPGSAPPDLAAGIHRRRLLPGFRHVASLPLLSARQSAPPLPFPQLSCPSSLRCLSSSALVLPRRSATPAPRGSKRASGVAAKAVDRLAFLASSGRPTSALPWRSATLHLRDHLDSLELPLHAPAIAQAFALLGCHRPLRHSPVLLRLLLHHVLQKPHAASAVYAASNEEAIRRIVQHQVADLARTLSLSRVAASSRAVQARAAHELSPSPFEGPDALCLPQLAEAGDARDGEGEQRTWRGGASAGELRHLGNSVFSEGDAWVRDCFSDSDKRRILIGYRQAASLRSVLRALSPFLYRLFLFSAGDVPSVAAAASPVPDLWVQELAGLDGEAHTGRPTLWELDEGLERERTLEEDIQLLDMLADALAVGAGPATGAKGSSLHLAAPGGGATLTRSDAVESAQARERALADASQPDGVVLTHRDEPSRGEEAARPRGSTDRTNVSSVSAFEGILWSFLERCCERTLSSLERGEGRGEQEKRKTTHLLPLLATAASTILVRLSESAERQGPLLKQGAPAAKTAPDAGLLHSPSEASPSSWDVASLCRLQRTASRVQRMILRASLPDFAHSDVFVALPASALALDRVQRSVAALLESEVEREEGEGGDALEGERGAEGVGQRPVAHVQGEAPTDLRGEGVASGRRSDFWGPTKTRREEFQGQSEERRALGRALNARLFQEADRRAADATLFADDVVDCMNTIVKVGWARPSTVTVLLRALCNRTDLTQPHVVTMLAGRIPVTDDFSAEQKEDLAEALRLLEASVGLQARPDGRRVQTAGAAVSRASSMSKNAPRSRLASQAVAADIAFFSAADQRRNELAGDSAQAAAGRMPGDDTQGTAVKDTAEDTAQVAAYLEMIRTQKILERKHRSRISWSTRRW</sequence>
<evidence type="ECO:0000313" key="3">
    <source>
        <dbReference type="Proteomes" id="UP000224006"/>
    </source>
</evidence>
<dbReference type="Proteomes" id="UP000224006">
    <property type="component" value="Chromosome III"/>
</dbReference>
<evidence type="ECO:0000313" key="2">
    <source>
        <dbReference type="EMBL" id="PFH36567.1"/>
    </source>
</evidence>
<feature type="compositionally biased region" description="Acidic residues" evidence="1">
    <location>
        <begin position="621"/>
        <end position="633"/>
    </location>
</feature>
<dbReference type="VEuPathDB" id="ToxoDB:BESB_047590"/>
<dbReference type="AlphaFoldDB" id="A0A2A9MLM9"/>
<feature type="region of interest" description="Disordered" evidence="1">
    <location>
        <begin position="433"/>
        <end position="468"/>
    </location>
</feature>
<accession>A0A2A9MLM9</accession>
<name>A0A2A9MLM9_BESBE</name>
<organism evidence="2 3">
    <name type="scientific">Besnoitia besnoiti</name>
    <name type="common">Apicomplexan protozoan</name>
    <dbReference type="NCBI Taxonomy" id="94643"/>
    <lineage>
        <taxon>Eukaryota</taxon>
        <taxon>Sar</taxon>
        <taxon>Alveolata</taxon>
        <taxon>Apicomplexa</taxon>
        <taxon>Conoidasida</taxon>
        <taxon>Coccidia</taxon>
        <taxon>Eucoccidiorida</taxon>
        <taxon>Eimeriorina</taxon>
        <taxon>Sarcocystidae</taxon>
        <taxon>Besnoitia</taxon>
    </lineage>
</organism>
<feature type="region of interest" description="Disordered" evidence="1">
    <location>
        <begin position="533"/>
        <end position="562"/>
    </location>
</feature>
<feature type="region of interest" description="Disordered" evidence="1">
    <location>
        <begin position="621"/>
        <end position="687"/>
    </location>
</feature>
<dbReference type="GeneID" id="40309689"/>
<evidence type="ECO:0000256" key="1">
    <source>
        <dbReference type="SAM" id="MobiDB-lite"/>
    </source>
</evidence>